<feature type="compositionally biased region" description="Basic and acidic residues" evidence="7">
    <location>
        <begin position="131"/>
        <end position="140"/>
    </location>
</feature>
<keyword evidence="4 5" id="KW-0539">Nucleus</keyword>
<keyword evidence="10" id="KW-1185">Reference proteome</keyword>
<dbReference type="PROSITE" id="PS00027">
    <property type="entry name" value="HOMEOBOX_1"/>
    <property type="match status" value="1"/>
</dbReference>
<accession>A0A1B0CQL0</accession>
<dbReference type="Pfam" id="PF00046">
    <property type="entry name" value="Homeodomain"/>
    <property type="match status" value="1"/>
</dbReference>
<evidence type="ECO:0000256" key="7">
    <source>
        <dbReference type="SAM" id="MobiDB-lite"/>
    </source>
</evidence>
<feature type="domain" description="Homeobox" evidence="8">
    <location>
        <begin position="138"/>
        <end position="198"/>
    </location>
</feature>
<dbReference type="EnsemblMetazoa" id="LLOJ007159-RA">
    <property type="protein sequence ID" value="LLOJ007159-PA"/>
    <property type="gene ID" value="LLOJ007159"/>
</dbReference>
<evidence type="ECO:0000256" key="4">
    <source>
        <dbReference type="ARBA" id="ARBA00023242"/>
    </source>
</evidence>
<evidence type="ECO:0000256" key="3">
    <source>
        <dbReference type="ARBA" id="ARBA00023155"/>
    </source>
</evidence>
<dbReference type="SMART" id="SM00389">
    <property type="entry name" value="HOX"/>
    <property type="match status" value="1"/>
</dbReference>
<dbReference type="PANTHER" id="PTHR24333">
    <property type="entry name" value="HOMEO BOX HB9 LIKE A-RELATED"/>
    <property type="match status" value="1"/>
</dbReference>
<evidence type="ECO:0000256" key="2">
    <source>
        <dbReference type="ARBA" id="ARBA00023125"/>
    </source>
</evidence>
<feature type="compositionally biased region" description="Polar residues" evidence="7">
    <location>
        <begin position="36"/>
        <end position="52"/>
    </location>
</feature>
<dbReference type="Proteomes" id="UP000092461">
    <property type="component" value="Unassembled WGS sequence"/>
</dbReference>
<evidence type="ECO:0000256" key="1">
    <source>
        <dbReference type="ARBA" id="ARBA00004123"/>
    </source>
</evidence>
<dbReference type="AlphaFoldDB" id="A0A1B0CQL0"/>
<evidence type="ECO:0000313" key="9">
    <source>
        <dbReference type="EnsemblMetazoa" id="LLOJ007159-PA"/>
    </source>
</evidence>
<dbReference type="EMBL" id="AJWK01023739">
    <property type="status" value="NOT_ANNOTATED_CDS"/>
    <property type="molecule type" value="Genomic_DNA"/>
</dbReference>
<dbReference type="InterPro" id="IPR017970">
    <property type="entry name" value="Homeobox_CS"/>
</dbReference>
<proteinExistence type="predicted"/>
<comment type="subcellular location">
    <subcellularLocation>
        <location evidence="1 5 6">Nucleus</location>
    </subcellularLocation>
</comment>
<organism evidence="9 10">
    <name type="scientific">Lutzomyia longipalpis</name>
    <name type="common">Sand fly</name>
    <dbReference type="NCBI Taxonomy" id="7200"/>
    <lineage>
        <taxon>Eukaryota</taxon>
        <taxon>Metazoa</taxon>
        <taxon>Ecdysozoa</taxon>
        <taxon>Arthropoda</taxon>
        <taxon>Hexapoda</taxon>
        <taxon>Insecta</taxon>
        <taxon>Pterygota</taxon>
        <taxon>Neoptera</taxon>
        <taxon>Endopterygota</taxon>
        <taxon>Diptera</taxon>
        <taxon>Nematocera</taxon>
        <taxon>Psychodoidea</taxon>
        <taxon>Psychodidae</taxon>
        <taxon>Lutzomyia</taxon>
        <taxon>Lutzomyia</taxon>
    </lineage>
</organism>
<name>A0A1B0CQL0_LUTLO</name>
<dbReference type="PANTHER" id="PTHR24333:SF8">
    <property type="entry name" value="HOMEOBOX PROTEIN CEH-62"/>
    <property type="match status" value="1"/>
</dbReference>
<dbReference type="Gene3D" id="1.10.10.60">
    <property type="entry name" value="Homeodomain-like"/>
    <property type="match status" value="1"/>
</dbReference>
<keyword evidence="3 5" id="KW-0371">Homeobox</keyword>
<feature type="region of interest" description="Disordered" evidence="7">
    <location>
        <begin position="36"/>
        <end position="105"/>
    </location>
</feature>
<dbReference type="CDD" id="cd00086">
    <property type="entry name" value="homeodomain"/>
    <property type="match status" value="1"/>
</dbReference>
<feature type="region of interest" description="Disordered" evidence="7">
    <location>
        <begin position="122"/>
        <end position="141"/>
    </location>
</feature>
<dbReference type="SUPFAM" id="SSF46689">
    <property type="entry name" value="Homeodomain-like"/>
    <property type="match status" value="1"/>
</dbReference>
<dbReference type="InterPro" id="IPR050848">
    <property type="entry name" value="Homeobox_TF"/>
</dbReference>
<dbReference type="VEuPathDB" id="VectorBase:LLONM1_004610"/>
<dbReference type="InterPro" id="IPR001356">
    <property type="entry name" value="HD"/>
</dbReference>
<dbReference type="InterPro" id="IPR009057">
    <property type="entry name" value="Homeodomain-like_sf"/>
</dbReference>
<evidence type="ECO:0000259" key="8">
    <source>
        <dbReference type="PROSITE" id="PS50071"/>
    </source>
</evidence>
<evidence type="ECO:0000256" key="6">
    <source>
        <dbReference type="RuleBase" id="RU000682"/>
    </source>
</evidence>
<dbReference type="VEuPathDB" id="VectorBase:LLOJ007159"/>
<evidence type="ECO:0000256" key="5">
    <source>
        <dbReference type="PROSITE-ProRule" id="PRU00108"/>
    </source>
</evidence>
<dbReference type="GO" id="GO:0000981">
    <property type="term" value="F:DNA-binding transcription factor activity, RNA polymerase II-specific"/>
    <property type="evidence" value="ECO:0007669"/>
    <property type="project" value="InterPro"/>
</dbReference>
<dbReference type="EMBL" id="AJWK01023738">
    <property type="status" value="NOT_ANNOTATED_CDS"/>
    <property type="molecule type" value="Genomic_DNA"/>
</dbReference>
<feature type="DNA-binding region" description="Homeobox" evidence="5">
    <location>
        <begin position="140"/>
        <end position="199"/>
    </location>
</feature>
<dbReference type="GO" id="GO:0005634">
    <property type="term" value="C:nucleus"/>
    <property type="evidence" value="ECO:0007669"/>
    <property type="project" value="UniProtKB-SubCell"/>
</dbReference>
<sequence>MIKMSDYVPSTAMDNFESIGNALDEKIRKIESDLVQNADGSWTSRSASTSPRDSPPGSTILHPGLSLIEDPNSKELPKPQGTPPWERIDDDYYVPPKQSTLPPPPLHQAAVVRQSATVAPLPVQRATTKTPETEFREAVKKRSRTQFSSNQLVALERAFANNIYITRASRGVLARELCLSEKQIKIWFQNRRMKENKVLKGTQAHKANRLAATAVKNLKRLEEKQKDQSIVSRLMSQRQAVIGQATSYAANGNFLSGDDVHQVRAVQQYHQYPPAPPPYPAGSQLYQEQRSYYQPDVQYQPNGAGVYRSEMEKPQFDIPMPYNYADHTLDQLHDHLMDYPIVSGMLINDMPSSTIAWGNILDRQLTA</sequence>
<reference evidence="9" key="1">
    <citation type="submission" date="2020-05" db="UniProtKB">
        <authorList>
            <consortium name="EnsemblMetazoa"/>
        </authorList>
    </citation>
    <scope>IDENTIFICATION</scope>
    <source>
        <strain evidence="9">Jacobina</strain>
    </source>
</reference>
<evidence type="ECO:0000313" key="10">
    <source>
        <dbReference type="Proteomes" id="UP000092461"/>
    </source>
</evidence>
<dbReference type="PROSITE" id="PS50071">
    <property type="entry name" value="HOMEOBOX_2"/>
    <property type="match status" value="1"/>
</dbReference>
<dbReference type="GO" id="GO:0003677">
    <property type="term" value="F:DNA binding"/>
    <property type="evidence" value="ECO:0007669"/>
    <property type="project" value="UniProtKB-UniRule"/>
</dbReference>
<protein>
    <recommendedName>
        <fullName evidence="8">Homeobox domain-containing protein</fullName>
    </recommendedName>
</protein>
<keyword evidence="2 5" id="KW-0238">DNA-binding</keyword>